<evidence type="ECO:0000313" key="6">
    <source>
        <dbReference type="EMBL" id="OJI92295.1"/>
    </source>
</evidence>
<dbReference type="EMBL" id="MLCB01000188">
    <property type="protein sequence ID" value="OJI92295.1"/>
    <property type="molecule type" value="Genomic_DNA"/>
</dbReference>
<dbReference type="PANTHER" id="PTHR30349">
    <property type="entry name" value="PHAGE INTEGRASE-RELATED"/>
    <property type="match status" value="1"/>
</dbReference>
<accession>A0A1L9NSM4</accession>
<reference evidence="6 7" key="1">
    <citation type="submission" date="2016-10" db="EMBL/GenBank/DDBJ databases">
        <title>Genome sequence of Planktotalea frisia SH6-1.</title>
        <authorList>
            <person name="Poehlein A."/>
            <person name="Bakenhus I."/>
            <person name="Voget S."/>
            <person name="Brinkhoff T."/>
            <person name="Simon M."/>
        </authorList>
    </citation>
    <scope>NUCLEOTIDE SEQUENCE [LARGE SCALE GENOMIC DNA]</scope>
    <source>
        <strain evidence="6 7">SH6-1</strain>
    </source>
</reference>
<sequence>MAGQYQDRQDSKIYGSRLIIHRRVDLGNDNFYFRAKVSGHTGYIRRSCQTNDPARAMLLAEQAYEELLVRAKGGFALKTVTVDAFFGGWIEATKHRLTETRYKWKKSVYARYVSGYFGKKNISNLTKKEADSYWHYRLNFWNSDAGQKRIANNKERAGAKTFSSHNVAKVPSFATLKAEASLINEMLRAAVDEGHLQRTIKISPQDAIAKSERTDGYRDTFTDDEWLILTVNLYNYAHCRGQYAGKRVNTYHQLQRRMLHAFVLLASSTGMRVGELKQLRWSDLDKRQMDDGLKLVVSVRGETSKVRRGRTAVAHSDHIIGVLDELKKISGRNASNDLIFYSERDGEVGEVDLSTAFKTFLKNIDHEGRAEGLRTSSDDKARTLYSLRHFYAIQRLKQGVDIYRLAENMGTGVTQIRNHYGRHVSGDAFIQELTKYRSKSADRKKHAAVTSLVDMLEAGMIDEEAALQVFKNVKG</sequence>
<dbReference type="Pfam" id="PF00589">
    <property type="entry name" value="Phage_integrase"/>
    <property type="match status" value="1"/>
</dbReference>
<name>A0A1L9NSM4_9RHOB</name>
<evidence type="ECO:0000256" key="4">
    <source>
        <dbReference type="ARBA" id="ARBA00023172"/>
    </source>
</evidence>
<dbReference type="CDD" id="cd00397">
    <property type="entry name" value="DNA_BRE_C"/>
    <property type="match status" value="1"/>
</dbReference>
<keyword evidence="4" id="KW-0233">DNA recombination</keyword>
<gene>
    <name evidence="6" type="ORF">PFRI_35000</name>
</gene>
<dbReference type="GO" id="GO:0015074">
    <property type="term" value="P:DNA integration"/>
    <property type="evidence" value="ECO:0007669"/>
    <property type="project" value="UniProtKB-KW"/>
</dbReference>
<dbReference type="InterPro" id="IPR050090">
    <property type="entry name" value="Tyrosine_recombinase_XerCD"/>
</dbReference>
<dbReference type="Proteomes" id="UP000184514">
    <property type="component" value="Unassembled WGS sequence"/>
</dbReference>
<evidence type="ECO:0000256" key="2">
    <source>
        <dbReference type="ARBA" id="ARBA00022908"/>
    </source>
</evidence>
<keyword evidence="3" id="KW-0238">DNA-binding</keyword>
<dbReference type="OrthoDB" id="102994at2"/>
<dbReference type="STRING" id="696762.PFRI_35000"/>
<proteinExistence type="inferred from homology"/>
<dbReference type="InterPro" id="IPR011010">
    <property type="entry name" value="DNA_brk_join_enz"/>
</dbReference>
<dbReference type="PROSITE" id="PS51898">
    <property type="entry name" value="TYR_RECOMBINASE"/>
    <property type="match status" value="1"/>
</dbReference>
<protein>
    <submittedName>
        <fullName evidence="6">Phage integrase family protein</fullName>
    </submittedName>
</protein>
<keyword evidence="7" id="KW-1185">Reference proteome</keyword>
<organism evidence="6 7">
    <name type="scientific">Planktotalea frisia</name>
    <dbReference type="NCBI Taxonomy" id="696762"/>
    <lineage>
        <taxon>Bacteria</taxon>
        <taxon>Pseudomonadati</taxon>
        <taxon>Pseudomonadota</taxon>
        <taxon>Alphaproteobacteria</taxon>
        <taxon>Rhodobacterales</taxon>
        <taxon>Paracoccaceae</taxon>
        <taxon>Planktotalea</taxon>
    </lineage>
</organism>
<dbReference type="GO" id="GO:0006310">
    <property type="term" value="P:DNA recombination"/>
    <property type="evidence" value="ECO:0007669"/>
    <property type="project" value="UniProtKB-KW"/>
</dbReference>
<dbReference type="InterPro" id="IPR002104">
    <property type="entry name" value="Integrase_catalytic"/>
</dbReference>
<dbReference type="Gene3D" id="1.10.150.130">
    <property type="match status" value="1"/>
</dbReference>
<dbReference type="InterPro" id="IPR013762">
    <property type="entry name" value="Integrase-like_cat_sf"/>
</dbReference>
<evidence type="ECO:0000259" key="5">
    <source>
        <dbReference type="PROSITE" id="PS51898"/>
    </source>
</evidence>
<dbReference type="AlphaFoldDB" id="A0A1L9NSM4"/>
<dbReference type="SUPFAM" id="SSF56349">
    <property type="entry name" value="DNA breaking-rejoining enzymes"/>
    <property type="match status" value="1"/>
</dbReference>
<comment type="similarity">
    <text evidence="1">Belongs to the 'phage' integrase family.</text>
</comment>
<dbReference type="RefSeq" id="WP_072632003.1">
    <property type="nucleotide sequence ID" value="NZ_MLCB01000188.1"/>
</dbReference>
<evidence type="ECO:0000313" key="7">
    <source>
        <dbReference type="Proteomes" id="UP000184514"/>
    </source>
</evidence>
<evidence type="ECO:0000256" key="3">
    <source>
        <dbReference type="ARBA" id="ARBA00023125"/>
    </source>
</evidence>
<dbReference type="Gene3D" id="1.10.443.10">
    <property type="entry name" value="Intergrase catalytic core"/>
    <property type="match status" value="1"/>
</dbReference>
<keyword evidence="2" id="KW-0229">DNA integration</keyword>
<dbReference type="GO" id="GO:0003677">
    <property type="term" value="F:DNA binding"/>
    <property type="evidence" value="ECO:0007669"/>
    <property type="project" value="UniProtKB-KW"/>
</dbReference>
<dbReference type="InterPro" id="IPR010998">
    <property type="entry name" value="Integrase_recombinase_N"/>
</dbReference>
<comment type="caution">
    <text evidence="6">The sequence shown here is derived from an EMBL/GenBank/DDBJ whole genome shotgun (WGS) entry which is preliminary data.</text>
</comment>
<feature type="domain" description="Tyr recombinase" evidence="5">
    <location>
        <begin position="216"/>
        <end position="434"/>
    </location>
</feature>
<dbReference type="PANTHER" id="PTHR30349:SF64">
    <property type="entry name" value="PROPHAGE INTEGRASE INTD-RELATED"/>
    <property type="match status" value="1"/>
</dbReference>
<evidence type="ECO:0000256" key="1">
    <source>
        <dbReference type="ARBA" id="ARBA00008857"/>
    </source>
</evidence>